<dbReference type="Gene3D" id="3.40.50.12780">
    <property type="entry name" value="N-terminal domain of ligase-like"/>
    <property type="match status" value="2"/>
</dbReference>
<comment type="catalytic activity">
    <reaction evidence="4">
        <text>a long-chain fatty acid + ATP + CoA = a long-chain fatty acyl-CoA + AMP + diphosphate</text>
        <dbReference type="Rhea" id="RHEA:15421"/>
        <dbReference type="ChEBI" id="CHEBI:30616"/>
        <dbReference type="ChEBI" id="CHEBI:33019"/>
        <dbReference type="ChEBI" id="CHEBI:57287"/>
        <dbReference type="ChEBI" id="CHEBI:57560"/>
        <dbReference type="ChEBI" id="CHEBI:83139"/>
        <dbReference type="ChEBI" id="CHEBI:456215"/>
        <dbReference type="EC" id="6.2.1.3"/>
    </reaction>
    <physiologicalReaction direction="left-to-right" evidence="4">
        <dbReference type="Rhea" id="RHEA:15422"/>
    </physiologicalReaction>
</comment>
<dbReference type="InterPro" id="IPR020845">
    <property type="entry name" value="AMP-binding_CS"/>
</dbReference>
<evidence type="ECO:0000256" key="4">
    <source>
        <dbReference type="ARBA" id="ARBA00024484"/>
    </source>
</evidence>
<gene>
    <name evidence="6" type="ORF">HKN21_08680</name>
</gene>
<dbReference type="PANTHER" id="PTHR43272:SF32">
    <property type="entry name" value="AMP-DEPENDENT SYNTHETASE_LIGASE DOMAIN-CONTAINING PROTEIN"/>
    <property type="match status" value="1"/>
</dbReference>
<dbReference type="Pfam" id="PF00501">
    <property type="entry name" value="AMP-binding"/>
    <property type="match status" value="1"/>
</dbReference>
<evidence type="ECO:0000256" key="2">
    <source>
        <dbReference type="ARBA" id="ARBA00022832"/>
    </source>
</evidence>
<reference evidence="6 7" key="1">
    <citation type="submission" date="2020-03" db="EMBL/GenBank/DDBJ databases">
        <title>Metabolic flexibility allows generalist bacteria to become dominant in a frequently disturbed ecosystem.</title>
        <authorList>
            <person name="Chen Y.-J."/>
            <person name="Leung P.M."/>
            <person name="Bay S.K."/>
            <person name="Hugenholtz P."/>
            <person name="Kessler A.J."/>
            <person name="Shelley G."/>
            <person name="Waite D.W."/>
            <person name="Cook P.L."/>
            <person name="Greening C."/>
        </authorList>
    </citation>
    <scope>NUCLEOTIDE SEQUENCE [LARGE SCALE GENOMIC DNA]</scope>
    <source>
        <strain evidence="6">SS_bin_28</strain>
    </source>
</reference>
<dbReference type="InterPro" id="IPR042099">
    <property type="entry name" value="ANL_N_sf"/>
</dbReference>
<dbReference type="InterPro" id="IPR000873">
    <property type="entry name" value="AMP-dep_synth/lig_dom"/>
</dbReference>
<proteinExistence type="predicted"/>
<comment type="caution">
    <text evidence="6">The sequence shown here is derived from an EMBL/GenBank/DDBJ whole genome shotgun (WGS) entry which is preliminary data.</text>
</comment>
<keyword evidence="3" id="KW-0443">Lipid metabolism</keyword>
<dbReference type="Gene3D" id="3.30.300.30">
    <property type="match status" value="1"/>
</dbReference>
<organism evidence="6 7">
    <name type="scientific">Eiseniibacteriota bacterium</name>
    <dbReference type="NCBI Taxonomy" id="2212470"/>
    <lineage>
        <taxon>Bacteria</taxon>
        <taxon>Candidatus Eiseniibacteriota</taxon>
    </lineage>
</organism>
<dbReference type="GO" id="GO:0004467">
    <property type="term" value="F:long-chain fatty acid-CoA ligase activity"/>
    <property type="evidence" value="ECO:0007669"/>
    <property type="project" value="UniProtKB-EC"/>
</dbReference>
<dbReference type="CDD" id="cd05907">
    <property type="entry name" value="VL_LC_FACS_like"/>
    <property type="match status" value="1"/>
</dbReference>
<dbReference type="GO" id="GO:0016020">
    <property type="term" value="C:membrane"/>
    <property type="evidence" value="ECO:0007669"/>
    <property type="project" value="TreeGrafter"/>
</dbReference>
<accession>A0A7Y2EEZ1</accession>
<evidence type="ECO:0000313" key="7">
    <source>
        <dbReference type="Proteomes" id="UP000547674"/>
    </source>
</evidence>
<dbReference type="EMBL" id="JABDJR010000342">
    <property type="protein sequence ID" value="NNF06823.1"/>
    <property type="molecule type" value="Genomic_DNA"/>
</dbReference>
<dbReference type="PROSITE" id="PS00455">
    <property type="entry name" value="AMP_BINDING"/>
    <property type="match status" value="1"/>
</dbReference>
<dbReference type="InterPro" id="IPR045851">
    <property type="entry name" value="AMP-bd_C_sf"/>
</dbReference>
<sequence>MSVVQTLNDIYFRAIKEFPRSDAYKYKEGGAYRDLSREAFAEAGAEVAMGLVALGMERGDRVAILSPNRVEWPICDFGMLSAALVTVPVYVTLTANTIDYIMDNSGARAIFVSSPSELTAVLPYKAKNPDFRLILFEGADQVEGAMSLDDLRSRGRDLMSAEPDLYKNRWMGVSKESLATIIYTSGTTGTPKGVMLTHDNIVSNVLMGVKALSISEKDTSLSFLPLCHILERMAGLYVMTYAGSCIAYAESIDTVRDNLLEVRPTVMVSVPRLYEKMYARVLDAALSGGGIKKKLFLWAKDVGGKRAELLIAKKPVPKALEMKYRVAKQLVFSKLKARTGGRLRFMISGGAPLAKEIADFFFSAGLNIFEGYGLTESSPLIAVNTFEDFRPGTVGKPVPGVQVRIADDGEILAKGPSIMKGYFNMPEATAETLRDGWLYTGDIGRIDEDGFLVITDRKKDLIITAGGKNVAPQPIENKMKTDKYLQEVVVLGDRRPYLVALVVPDFENLAIFAEQKGLGSLSVDQLTQNPKVNEFLMGRVERFQRDIASFESIKRIHVLNRELSIEDGELTPTLKVKRREIQARFESEIEALYADA</sequence>
<keyword evidence="1 6" id="KW-0436">Ligase</keyword>
<evidence type="ECO:0000256" key="3">
    <source>
        <dbReference type="ARBA" id="ARBA00023098"/>
    </source>
</evidence>
<dbReference type="PANTHER" id="PTHR43272">
    <property type="entry name" value="LONG-CHAIN-FATTY-ACID--COA LIGASE"/>
    <property type="match status" value="1"/>
</dbReference>
<feature type="domain" description="AMP-dependent synthetase/ligase" evidence="5">
    <location>
        <begin position="13"/>
        <end position="423"/>
    </location>
</feature>
<keyword evidence="2" id="KW-0276">Fatty acid metabolism</keyword>
<dbReference type="Proteomes" id="UP000547674">
    <property type="component" value="Unassembled WGS sequence"/>
</dbReference>
<name>A0A7Y2EEZ1_UNCEI</name>
<dbReference type="AlphaFoldDB" id="A0A7Y2EEZ1"/>
<evidence type="ECO:0000259" key="5">
    <source>
        <dbReference type="Pfam" id="PF00501"/>
    </source>
</evidence>
<evidence type="ECO:0000256" key="1">
    <source>
        <dbReference type="ARBA" id="ARBA00022598"/>
    </source>
</evidence>
<protein>
    <submittedName>
        <fullName evidence="6">Long-chain fatty acid--CoA ligase</fullName>
    </submittedName>
</protein>
<dbReference type="Pfam" id="PF23562">
    <property type="entry name" value="AMP-binding_C_3"/>
    <property type="match status" value="1"/>
</dbReference>
<dbReference type="SUPFAM" id="SSF56801">
    <property type="entry name" value="Acetyl-CoA synthetase-like"/>
    <property type="match status" value="1"/>
</dbReference>
<evidence type="ECO:0000313" key="6">
    <source>
        <dbReference type="EMBL" id="NNF06823.1"/>
    </source>
</evidence>